<feature type="DNA-binding region" description="H-T-H motif" evidence="2">
    <location>
        <begin position="32"/>
        <end position="51"/>
    </location>
</feature>
<evidence type="ECO:0000256" key="3">
    <source>
        <dbReference type="SAM" id="Phobius"/>
    </source>
</evidence>
<dbReference type="PROSITE" id="PS50977">
    <property type="entry name" value="HTH_TETR_2"/>
    <property type="match status" value="1"/>
</dbReference>
<evidence type="ECO:0000256" key="1">
    <source>
        <dbReference type="ARBA" id="ARBA00023125"/>
    </source>
</evidence>
<keyword evidence="3" id="KW-0472">Membrane</keyword>
<dbReference type="SUPFAM" id="SSF46689">
    <property type="entry name" value="Homeodomain-like"/>
    <property type="match status" value="1"/>
</dbReference>
<dbReference type="EMBL" id="NGKC01000008">
    <property type="protein sequence ID" value="RSU11420.1"/>
    <property type="molecule type" value="Genomic_DNA"/>
</dbReference>
<organism evidence="5 6">
    <name type="scientific">Vagococcus acidifermentans</name>
    <dbReference type="NCBI Taxonomy" id="564710"/>
    <lineage>
        <taxon>Bacteria</taxon>
        <taxon>Bacillati</taxon>
        <taxon>Bacillota</taxon>
        <taxon>Bacilli</taxon>
        <taxon>Lactobacillales</taxon>
        <taxon>Enterococcaceae</taxon>
        <taxon>Vagococcus</taxon>
    </lineage>
</organism>
<comment type="caution">
    <text evidence="5">The sequence shown here is derived from an EMBL/GenBank/DDBJ whole genome shotgun (WGS) entry which is preliminary data.</text>
</comment>
<accession>A0A430ATP0</accession>
<dbReference type="OrthoDB" id="9810250at2"/>
<keyword evidence="6" id="KW-1185">Reference proteome</keyword>
<sequence length="201" mass="23242">MKKIDLRVLRTRKMILEAFIELVDEKGYEAVTIQDISKRAMINRATFYAHFKDKADLYEKIIEFAISQLASILDADNLMNGNLIKVKTIEKTLSRIFAEIKLKQNFFLTLTEGSSNGIFRKKISDLLYSKYEDIFDKLRITENDIEVPISFIIEYMTAIFVATVHWWVSTKSDFSPEHMARLVLKLVGNGHLTVLGIDIEK</sequence>
<keyword evidence="3" id="KW-1133">Transmembrane helix</keyword>
<dbReference type="InterPro" id="IPR009057">
    <property type="entry name" value="Homeodomain-like_sf"/>
</dbReference>
<dbReference type="AlphaFoldDB" id="A0A430ATP0"/>
<feature type="domain" description="HTH tetR-type" evidence="4">
    <location>
        <begin position="9"/>
        <end position="69"/>
    </location>
</feature>
<keyword evidence="1 2" id="KW-0238">DNA-binding</keyword>
<dbReference type="Pfam" id="PF14278">
    <property type="entry name" value="TetR_C_8"/>
    <property type="match status" value="1"/>
</dbReference>
<dbReference type="InterPro" id="IPR039532">
    <property type="entry name" value="TetR_C_Firmicutes"/>
</dbReference>
<evidence type="ECO:0000313" key="6">
    <source>
        <dbReference type="Proteomes" id="UP000286773"/>
    </source>
</evidence>
<dbReference type="PROSITE" id="PS01081">
    <property type="entry name" value="HTH_TETR_1"/>
    <property type="match status" value="1"/>
</dbReference>
<dbReference type="PANTHER" id="PTHR43479:SF7">
    <property type="entry name" value="TETR-FAMILY TRANSCRIPTIONAL REGULATOR"/>
    <property type="match status" value="1"/>
</dbReference>
<feature type="transmembrane region" description="Helical" evidence="3">
    <location>
        <begin position="147"/>
        <end position="168"/>
    </location>
</feature>
<dbReference type="InterPro" id="IPR023772">
    <property type="entry name" value="DNA-bd_HTH_TetR-type_CS"/>
</dbReference>
<reference evidence="5 6" key="1">
    <citation type="submission" date="2017-05" db="EMBL/GenBank/DDBJ databases">
        <title>Vagococcus spp. assemblies.</title>
        <authorList>
            <person name="Gulvik C.A."/>
        </authorList>
    </citation>
    <scope>NUCLEOTIDE SEQUENCE [LARGE SCALE GENOMIC DNA]</scope>
    <source>
        <strain evidence="5 6">LMG 24798</strain>
    </source>
</reference>
<keyword evidence="3" id="KW-0812">Transmembrane</keyword>
<proteinExistence type="predicted"/>
<dbReference type="RefSeq" id="WP_126813786.1">
    <property type="nucleotide sequence ID" value="NZ_NGKC01000008.1"/>
</dbReference>
<dbReference type="Proteomes" id="UP000286773">
    <property type="component" value="Unassembled WGS sequence"/>
</dbReference>
<dbReference type="PRINTS" id="PR00455">
    <property type="entry name" value="HTHTETR"/>
</dbReference>
<dbReference type="Pfam" id="PF00440">
    <property type="entry name" value="TetR_N"/>
    <property type="match status" value="1"/>
</dbReference>
<name>A0A430ATP0_9ENTE</name>
<dbReference type="InterPro" id="IPR050624">
    <property type="entry name" value="HTH-type_Tx_Regulator"/>
</dbReference>
<evidence type="ECO:0000259" key="4">
    <source>
        <dbReference type="PROSITE" id="PS50977"/>
    </source>
</evidence>
<protein>
    <submittedName>
        <fullName evidence="5">TetR family transcriptional regulator</fullName>
    </submittedName>
</protein>
<evidence type="ECO:0000313" key="5">
    <source>
        <dbReference type="EMBL" id="RSU11420.1"/>
    </source>
</evidence>
<evidence type="ECO:0000256" key="2">
    <source>
        <dbReference type="PROSITE-ProRule" id="PRU00335"/>
    </source>
</evidence>
<dbReference type="GO" id="GO:0003677">
    <property type="term" value="F:DNA binding"/>
    <property type="evidence" value="ECO:0007669"/>
    <property type="project" value="UniProtKB-UniRule"/>
</dbReference>
<gene>
    <name evidence="5" type="ORF">CBF27_07945</name>
</gene>
<dbReference type="PANTHER" id="PTHR43479">
    <property type="entry name" value="ACREF/ENVCD OPERON REPRESSOR-RELATED"/>
    <property type="match status" value="1"/>
</dbReference>
<dbReference type="Gene3D" id="1.10.357.10">
    <property type="entry name" value="Tetracycline Repressor, domain 2"/>
    <property type="match status" value="1"/>
</dbReference>
<dbReference type="InterPro" id="IPR001647">
    <property type="entry name" value="HTH_TetR"/>
</dbReference>